<dbReference type="GO" id="GO:0015074">
    <property type="term" value="P:DNA integration"/>
    <property type="evidence" value="ECO:0007669"/>
    <property type="project" value="InterPro"/>
</dbReference>
<dbReference type="InterPro" id="IPR036397">
    <property type="entry name" value="RNaseH_sf"/>
</dbReference>
<comment type="caution">
    <text evidence="3">The sequence shown here is derived from an EMBL/GenBank/DDBJ whole genome shotgun (WGS) entry which is preliminary data.</text>
</comment>
<dbReference type="GO" id="GO:0003677">
    <property type="term" value="F:DNA binding"/>
    <property type="evidence" value="ECO:0007669"/>
    <property type="project" value="InterPro"/>
</dbReference>
<dbReference type="Pfam" id="PF13358">
    <property type="entry name" value="DDE_3"/>
    <property type="match status" value="1"/>
</dbReference>
<dbReference type="GO" id="GO:0006313">
    <property type="term" value="P:DNA transposition"/>
    <property type="evidence" value="ECO:0007669"/>
    <property type="project" value="InterPro"/>
</dbReference>
<evidence type="ECO:0000313" key="3">
    <source>
        <dbReference type="EMBL" id="CAF1525410.1"/>
    </source>
</evidence>
<proteinExistence type="predicted"/>
<dbReference type="Gene3D" id="1.10.10.10">
    <property type="entry name" value="Winged helix-like DNA-binding domain superfamily/Winged helix DNA-binding domain"/>
    <property type="match status" value="1"/>
</dbReference>
<dbReference type="Gene3D" id="1.10.10.60">
    <property type="entry name" value="Homeodomain-like"/>
    <property type="match status" value="1"/>
</dbReference>
<sequence>MTKNLPIVNTRFSNDMGRRAVPIDDKKIIIALHEAGISNHQIAKQRKISRTCVIQTIRKYKKEGILKTKPGAGRHPKVTDRHKRAIKFQVLQNGTLSLNDLVKYVKNEFQLSISQSTISRILNEFGMHSYVLPRKPKLTSKQKKLRISWCTKHLDWSEDGWKNIIFTDESHFQLINRKNRIYVRRHHRDPQRYNRTQARVHTGGGVGEWSYLTSNGVGNLVFYNGSLDSYEYINILKQHLKTAYNNFATNGRTKKLLQYDNARPHTSKLTQEYLNKQHINTLEWPSNSPDLNIIENL</sequence>
<accession>A0A815V3G7</accession>
<dbReference type="InterPro" id="IPR036388">
    <property type="entry name" value="WH-like_DNA-bd_sf"/>
</dbReference>
<dbReference type="Proteomes" id="UP000663864">
    <property type="component" value="Unassembled WGS sequence"/>
</dbReference>
<dbReference type="Proteomes" id="UP000663836">
    <property type="component" value="Unassembled WGS sequence"/>
</dbReference>
<feature type="domain" description="Transposase Tc1-like" evidence="1">
    <location>
        <begin position="83"/>
        <end position="155"/>
    </location>
</feature>
<evidence type="ECO:0000259" key="2">
    <source>
        <dbReference type="Pfam" id="PF13358"/>
    </source>
</evidence>
<dbReference type="AlphaFoldDB" id="A0A815V3G7"/>
<evidence type="ECO:0008006" key="6">
    <source>
        <dbReference type="Google" id="ProtNLM"/>
    </source>
</evidence>
<dbReference type="NCBIfam" id="NF033545">
    <property type="entry name" value="transpos_IS630"/>
    <property type="match status" value="1"/>
</dbReference>
<gene>
    <name evidence="4" type="ORF">JBS370_LOCUS2154</name>
    <name evidence="3" type="ORF">ZHD862_LOCUS38543</name>
</gene>
<dbReference type="Gene3D" id="3.30.420.10">
    <property type="entry name" value="Ribonuclease H-like superfamily/Ribonuclease H"/>
    <property type="match status" value="1"/>
</dbReference>
<dbReference type="SUPFAM" id="SSF46689">
    <property type="entry name" value="Homeodomain-like"/>
    <property type="match status" value="1"/>
</dbReference>
<feature type="domain" description="Tc1-like transposase DDE" evidence="2">
    <location>
        <begin position="164"/>
        <end position="297"/>
    </location>
</feature>
<protein>
    <recommendedName>
        <fullName evidence="6">Transposase</fullName>
    </recommendedName>
</protein>
<organism evidence="3 5">
    <name type="scientific">Rotaria sordida</name>
    <dbReference type="NCBI Taxonomy" id="392033"/>
    <lineage>
        <taxon>Eukaryota</taxon>
        <taxon>Metazoa</taxon>
        <taxon>Spiralia</taxon>
        <taxon>Gnathifera</taxon>
        <taxon>Rotifera</taxon>
        <taxon>Eurotatoria</taxon>
        <taxon>Bdelloidea</taxon>
        <taxon>Philodinida</taxon>
        <taxon>Philodinidae</taxon>
        <taxon>Rotaria</taxon>
    </lineage>
</organism>
<dbReference type="InterPro" id="IPR047655">
    <property type="entry name" value="Transpos_IS630-like"/>
</dbReference>
<dbReference type="InterPro" id="IPR002492">
    <property type="entry name" value="Transposase_Tc1-like"/>
</dbReference>
<dbReference type="PANTHER" id="PTHR46068">
    <property type="entry name" value="PROTEIN CBG27172"/>
    <property type="match status" value="1"/>
</dbReference>
<evidence type="ECO:0000259" key="1">
    <source>
        <dbReference type="Pfam" id="PF01498"/>
    </source>
</evidence>
<evidence type="ECO:0000313" key="4">
    <source>
        <dbReference type="EMBL" id="CAF3567568.1"/>
    </source>
</evidence>
<dbReference type="Pfam" id="PF01498">
    <property type="entry name" value="HTH_Tnp_Tc3_2"/>
    <property type="match status" value="1"/>
</dbReference>
<name>A0A815V3G7_9BILA</name>
<dbReference type="EMBL" id="CAJNOT010009514">
    <property type="protein sequence ID" value="CAF1525410.1"/>
    <property type="molecule type" value="Genomic_DNA"/>
</dbReference>
<dbReference type="PANTHER" id="PTHR46068:SF1">
    <property type="entry name" value="TRANSPOSASE IS30-LIKE HTH DOMAIN-CONTAINING PROTEIN"/>
    <property type="match status" value="1"/>
</dbReference>
<evidence type="ECO:0000313" key="5">
    <source>
        <dbReference type="Proteomes" id="UP000663864"/>
    </source>
</evidence>
<reference evidence="3" key="1">
    <citation type="submission" date="2021-02" db="EMBL/GenBank/DDBJ databases">
        <authorList>
            <person name="Nowell W R."/>
        </authorList>
    </citation>
    <scope>NUCLEOTIDE SEQUENCE</scope>
</reference>
<dbReference type="InterPro" id="IPR009057">
    <property type="entry name" value="Homeodomain-like_sf"/>
</dbReference>
<dbReference type="InterPro" id="IPR038717">
    <property type="entry name" value="Tc1-like_DDE_dom"/>
</dbReference>
<dbReference type="EMBL" id="CAJOBD010000081">
    <property type="protein sequence ID" value="CAF3567568.1"/>
    <property type="molecule type" value="Genomic_DNA"/>
</dbReference>